<feature type="region of interest" description="Disordered" evidence="1">
    <location>
        <begin position="1"/>
        <end position="50"/>
    </location>
</feature>
<sequence>MPKLYVERRGHVPQDTVRTTGETLGPECDATKTVDKEQGSENEDEDGSYSEEILVREVSSKDFLGKDIVKAFENFTISSYPECIKLHHIHCIIIKQYPLIIIVNSPPRKDISWIKRLTLKQYNKATAPFAESNEARGQRNLTEEEEEPELRRQSEEAVGRAAARR</sequence>
<evidence type="ECO:0000313" key="2">
    <source>
        <dbReference type="EMBL" id="KYQ59211.1"/>
    </source>
</evidence>
<protein>
    <submittedName>
        <fullName evidence="2">Uncharacterized protein</fullName>
    </submittedName>
</protein>
<organism evidence="2 3">
    <name type="scientific">Mycetomoellerius zeteki</name>
    <dbReference type="NCBI Taxonomy" id="64791"/>
    <lineage>
        <taxon>Eukaryota</taxon>
        <taxon>Metazoa</taxon>
        <taxon>Ecdysozoa</taxon>
        <taxon>Arthropoda</taxon>
        <taxon>Hexapoda</taxon>
        <taxon>Insecta</taxon>
        <taxon>Pterygota</taxon>
        <taxon>Neoptera</taxon>
        <taxon>Endopterygota</taxon>
        <taxon>Hymenoptera</taxon>
        <taxon>Apocrita</taxon>
        <taxon>Aculeata</taxon>
        <taxon>Formicoidea</taxon>
        <taxon>Formicidae</taxon>
        <taxon>Myrmicinae</taxon>
        <taxon>Mycetomoellerius</taxon>
    </lineage>
</organism>
<feature type="compositionally biased region" description="Basic and acidic residues" evidence="1">
    <location>
        <begin position="29"/>
        <end position="39"/>
    </location>
</feature>
<name>A0A151XFU2_9HYME</name>
<gene>
    <name evidence="2" type="ORF">ALC60_01797</name>
</gene>
<feature type="region of interest" description="Disordered" evidence="1">
    <location>
        <begin position="128"/>
        <end position="165"/>
    </location>
</feature>
<proteinExistence type="predicted"/>
<accession>A0A151XFU2</accession>
<keyword evidence="3" id="KW-1185">Reference proteome</keyword>
<evidence type="ECO:0000256" key="1">
    <source>
        <dbReference type="SAM" id="MobiDB-lite"/>
    </source>
</evidence>
<dbReference type="AlphaFoldDB" id="A0A151XFU2"/>
<feature type="compositionally biased region" description="Basic and acidic residues" evidence="1">
    <location>
        <begin position="149"/>
        <end position="158"/>
    </location>
</feature>
<dbReference type="EMBL" id="KQ982182">
    <property type="protein sequence ID" value="KYQ59211.1"/>
    <property type="molecule type" value="Genomic_DNA"/>
</dbReference>
<dbReference type="Proteomes" id="UP000075809">
    <property type="component" value="Unassembled WGS sequence"/>
</dbReference>
<evidence type="ECO:0000313" key="3">
    <source>
        <dbReference type="Proteomes" id="UP000075809"/>
    </source>
</evidence>
<reference evidence="2 3" key="1">
    <citation type="submission" date="2015-09" db="EMBL/GenBank/DDBJ databases">
        <title>Trachymyrmex zeteki WGS genome.</title>
        <authorList>
            <person name="Nygaard S."/>
            <person name="Hu H."/>
            <person name="Boomsma J."/>
            <person name="Zhang G."/>
        </authorList>
    </citation>
    <scope>NUCLEOTIDE SEQUENCE [LARGE SCALE GENOMIC DNA]</scope>
    <source>
        <strain evidence="2">Tzet28-1</strain>
        <tissue evidence="2">Whole body</tissue>
    </source>
</reference>
<feature type="compositionally biased region" description="Basic and acidic residues" evidence="1">
    <location>
        <begin position="1"/>
        <end position="12"/>
    </location>
</feature>
<feature type="compositionally biased region" description="Acidic residues" evidence="1">
    <location>
        <begin position="40"/>
        <end position="49"/>
    </location>
</feature>